<protein>
    <submittedName>
        <fullName evidence="3">Uncharacterized protein</fullName>
    </submittedName>
</protein>
<feature type="chain" id="PRO_5020673887" evidence="2">
    <location>
        <begin position="27"/>
        <end position="355"/>
    </location>
</feature>
<feature type="region of interest" description="Disordered" evidence="1">
    <location>
        <begin position="334"/>
        <end position="355"/>
    </location>
</feature>
<gene>
    <name evidence="3" type="ORF">BDD14_2417</name>
</gene>
<evidence type="ECO:0000256" key="2">
    <source>
        <dbReference type="SAM" id="SignalP"/>
    </source>
</evidence>
<organism evidence="3 4">
    <name type="scientific">Edaphobacter modestus</name>
    <dbReference type="NCBI Taxonomy" id="388466"/>
    <lineage>
        <taxon>Bacteria</taxon>
        <taxon>Pseudomonadati</taxon>
        <taxon>Acidobacteriota</taxon>
        <taxon>Terriglobia</taxon>
        <taxon>Terriglobales</taxon>
        <taxon>Acidobacteriaceae</taxon>
        <taxon>Edaphobacter</taxon>
    </lineage>
</organism>
<comment type="caution">
    <text evidence="3">The sequence shown here is derived from an EMBL/GenBank/DDBJ whole genome shotgun (WGS) entry which is preliminary data.</text>
</comment>
<keyword evidence="2" id="KW-0732">Signal</keyword>
<keyword evidence="4" id="KW-1185">Reference proteome</keyword>
<sequence>MGKTKRVHTKFLLILLLFAGWFPATAVLTAQSPRQTPLPAPDAASPRRTRLILKDGSYQIVMSYRIVGDRVRYISAERGGAEEEIPSALVDFEATTRWERSHAQPDASQSPGTAPAIDPELLKEEADRAAMTPEVAKDLRLPDLDNVLALDTFRGQPQLVPLPQSDGELNHKTAHNILKAVVNPLSSPHQLVQLKGERSMVQLHVDQPVFYIRLGEAAAPSGSAPLTVDTHGASTAMKENPGDPRASRYVVVRADVRTGSRIVASFKISMLGNVQQDEDLVETSVEVLPGDHWMKLTPRQSLTFGEYALLEVLSDREVNLGVWDFGIHPTAPANRDAILPQPKRPFALSPRRPDQ</sequence>
<evidence type="ECO:0000313" key="3">
    <source>
        <dbReference type="EMBL" id="RZU40928.1"/>
    </source>
</evidence>
<dbReference type="Proteomes" id="UP000292958">
    <property type="component" value="Unassembled WGS sequence"/>
</dbReference>
<evidence type="ECO:0000256" key="1">
    <source>
        <dbReference type="SAM" id="MobiDB-lite"/>
    </source>
</evidence>
<feature type="signal peptide" evidence="2">
    <location>
        <begin position="1"/>
        <end position="26"/>
    </location>
</feature>
<dbReference type="RefSeq" id="WP_242617891.1">
    <property type="nucleotide sequence ID" value="NZ_SHKW01000001.1"/>
</dbReference>
<accession>A0A4Q7YTL9</accession>
<dbReference type="AlphaFoldDB" id="A0A4Q7YTL9"/>
<name>A0A4Q7YTL9_9BACT</name>
<proteinExistence type="predicted"/>
<dbReference type="EMBL" id="SHKW01000001">
    <property type="protein sequence ID" value="RZU40928.1"/>
    <property type="molecule type" value="Genomic_DNA"/>
</dbReference>
<reference evidence="3 4" key="1">
    <citation type="submission" date="2019-02" db="EMBL/GenBank/DDBJ databases">
        <title>Genomic Encyclopedia of Archaeal and Bacterial Type Strains, Phase II (KMG-II): from individual species to whole genera.</title>
        <authorList>
            <person name="Goeker M."/>
        </authorList>
    </citation>
    <scope>NUCLEOTIDE SEQUENCE [LARGE SCALE GENOMIC DNA]</scope>
    <source>
        <strain evidence="3 4">DSM 18101</strain>
    </source>
</reference>
<evidence type="ECO:0000313" key="4">
    <source>
        <dbReference type="Proteomes" id="UP000292958"/>
    </source>
</evidence>